<organism evidence="2 3">
    <name type="scientific">Rhizobium aethiopicum</name>
    <dbReference type="NCBI Taxonomy" id="1138170"/>
    <lineage>
        <taxon>Bacteria</taxon>
        <taxon>Pseudomonadati</taxon>
        <taxon>Pseudomonadota</taxon>
        <taxon>Alphaproteobacteria</taxon>
        <taxon>Hyphomicrobiales</taxon>
        <taxon>Rhizobiaceae</taxon>
        <taxon>Rhizobium/Agrobacterium group</taxon>
        <taxon>Rhizobium</taxon>
    </lineage>
</organism>
<dbReference type="PANTHER" id="PTHR18964:SF149">
    <property type="entry name" value="BIFUNCTIONAL UDP-N-ACETYLGLUCOSAMINE 2-EPIMERASE_N-ACETYLMANNOSAMINE KINASE"/>
    <property type="match status" value="1"/>
</dbReference>
<sequence>MAKSSSKNSEEVTAPLAHGATVLPLVTIDDYNNELRDRNGFIGDNANKKTFQQKLDDWRKHVRRFGDDPIGKVPTAKLSKKKIESLLKGDDMEAAALIVGAVEDFAQDFAEVIEKFLEDERWFKTERIVVGGGFRQSRFGELAIARTMVLLKAAGINIEVVPIVHHPDEAGLIGSVHLMPPWMFKGYKAMLAVDIGGTNVRAGVVEFGKEKSPHFADASVWKSAIWRHADDEPSRGATVEKLTAMLQELIDKAEKADLNPAPIIGIGCPGIIKADGSIERGGQNLPGGNWESDSFNLPAALMKAIPEIGDHGTFVMMHNDAVVQGLSQIPFMNDVSRWAVLTIGTGLGNAHFTNREGMKRDSA</sequence>
<dbReference type="RefSeq" id="WP_092750012.1">
    <property type="nucleotide sequence ID" value="NZ_FMAJ01000004.1"/>
</dbReference>
<protein>
    <recommendedName>
        <fullName evidence="4">ROK family protein</fullName>
    </recommendedName>
</protein>
<evidence type="ECO:0000256" key="1">
    <source>
        <dbReference type="ARBA" id="ARBA00006479"/>
    </source>
</evidence>
<gene>
    <name evidence="2" type="ORF">GA0061105_104151</name>
</gene>
<dbReference type="InterPro" id="IPR000600">
    <property type="entry name" value="ROK"/>
</dbReference>
<dbReference type="AlphaFoldDB" id="A0A1C3Y199"/>
<dbReference type="PANTHER" id="PTHR18964">
    <property type="entry name" value="ROK (REPRESSOR, ORF, KINASE) FAMILY"/>
    <property type="match status" value="1"/>
</dbReference>
<reference evidence="2 3" key="1">
    <citation type="submission" date="2016-08" db="EMBL/GenBank/DDBJ databases">
        <authorList>
            <person name="Seilhamer J.J."/>
        </authorList>
    </citation>
    <scope>NUCLEOTIDE SEQUENCE [LARGE SCALE GENOMIC DNA]</scope>
    <source>
        <strain evidence="2 3">HBR26</strain>
    </source>
</reference>
<comment type="similarity">
    <text evidence="1">Belongs to the ROK (NagC/XylR) family.</text>
</comment>
<dbReference type="Proteomes" id="UP000198723">
    <property type="component" value="Unassembled WGS sequence"/>
</dbReference>
<evidence type="ECO:0008006" key="4">
    <source>
        <dbReference type="Google" id="ProtNLM"/>
    </source>
</evidence>
<name>A0A1C3Y199_9HYPH</name>
<dbReference type="InterPro" id="IPR043129">
    <property type="entry name" value="ATPase_NBD"/>
</dbReference>
<dbReference type="STRING" id="1138170.GA0061105_104151"/>
<evidence type="ECO:0000313" key="3">
    <source>
        <dbReference type="Proteomes" id="UP000198723"/>
    </source>
</evidence>
<accession>A0A1C3Y199</accession>
<dbReference type="EMBL" id="FMAJ01000004">
    <property type="protein sequence ID" value="SCB58225.1"/>
    <property type="molecule type" value="Genomic_DNA"/>
</dbReference>
<dbReference type="Gene3D" id="3.30.420.40">
    <property type="match status" value="1"/>
</dbReference>
<proteinExistence type="inferred from homology"/>
<evidence type="ECO:0000313" key="2">
    <source>
        <dbReference type="EMBL" id="SCB58225.1"/>
    </source>
</evidence>
<dbReference type="SUPFAM" id="SSF53067">
    <property type="entry name" value="Actin-like ATPase domain"/>
    <property type="match status" value="1"/>
</dbReference>